<feature type="domain" description="SEA" evidence="2">
    <location>
        <begin position="1"/>
        <end position="72"/>
    </location>
</feature>
<evidence type="ECO:0000259" key="2">
    <source>
        <dbReference type="PROSITE" id="PS50024"/>
    </source>
</evidence>
<dbReference type="EMBL" id="JADWDJ010000007">
    <property type="protein sequence ID" value="KAG5277683.1"/>
    <property type="molecule type" value="Genomic_DNA"/>
</dbReference>
<dbReference type="AlphaFoldDB" id="A0AAV6GR52"/>
<dbReference type="InterPro" id="IPR036364">
    <property type="entry name" value="SEA_dom_sf"/>
</dbReference>
<comment type="caution">
    <text evidence="3">The sequence shown here is derived from an EMBL/GenBank/DDBJ whole genome shotgun (WGS) entry which is preliminary data.</text>
</comment>
<dbReference type="Gene3D" id="3.30.70.960">
    <property type="entry name" value="SEA domain"/>
    <property type="match status" value="1"/>
</dbReference>
<dbReference type="Pfam" id="PF01390">
    <property type="entry name" value="SEA"/>
    <property type="match status" value="1"/>
</dbReference>
<protein>
    <recommendedName>
        <fullName evidence="2">SEA domain-containing protein</fullName>
    </recommendedName>
</protein>
<dbReference type="InterPro" id="IPR000082">
    <property type="entry name" value="SEA_dom"/>
</dbReference>
<dbReference type="PROSITE" id="PS50024">
    <property type="entry name" value="SEA"/>
    <property type="match status" value="2"/>
</dbReference>
<proteinExistence type="predicted"/>
<evidence type="ECO:0000313" key="3">
    <source>
        <dbReference type="EMBL" id="KAG5277683.1"/>
    </source>
</evidence>
<keyword evidence="4" id="KW-1185">Reference proteome</keyword>
<evidence type="ECO:0000313" key="4">
    <source>
        <dbReference type="Proteomes" id="UP000823561"/>
    </source>
</evidence>
<name>A0AAV6GR52_9TELE</name>
<organism evidence="3 4">
    <name type="scientific">Alosa alosa</name>
    <name type="common">allis shad</name>
    <dbReference type="NCBI Taxonomy" id="278164"/>
    <lineage>
        <taxon>Eukaryota</taxon>
        <taxon>Metazoa</taxon>
        <taxon>Chordata</taxon>
        <taxon>Craniata</taxon>
        <taxon>Vertebrata</taxon>
        <taxon>Euteleostomi</taxon>
        <taxon>Actinopterygii</taxon>
        <taxon>Neopterygii</taxon>
        <taxon>Teleostei</taxon>
        <taxon>Clupei</taxon>
        <taxon>Clupeiformes</taxon>
        <taxon>Clupeoidei</taxon>
        <taxon>Clupeidae</taxon>
        <taxon>Alosa</taxon>
    </lineage>
</organism>
<reference evidence="3" key="1">
    <citation type="submission" date="2020-10" db="EMBL/GenBank/DDBJ databases">
        <title>Chromosome-scale genome assembly of the Allis shad, Alosa alosa.</title>
        <authorList>
            <person name="Margot Z."/>
            <person name="Christophe K."/>
            <person name="Cabau C."/>
            <person name="Louis A."/>
            <person name="Berthelot C."/>
            <person name="Parey E."/>
            <person name="Roest Crollius H."/>
            <person name="Montfort J."/>
            <person name="Robinson-Rechavi M."/>
            <person name="Bucao C."/>
            <person name="Bouchez O."/>
            <person name="Gislard M."/>
            <person name="Lluch J."/>
            <person name="Milhes M."/>
            <person name="Lampietro C."/>
            <person name="Lopez Roques C."/>
            <person name="Donnadieu C."/>
            <person name="Braasch I."/>
            <person name="Desvignes T."/>
            <person name="Postlethwait J."/>
            <person name="Bobe J."/>
            <person name="Guiguen Y."/>
        </authorList>
    </citation>
    <scope>NUCLEOTIDE SEQUENCE</scope>
    <source>
        <strain evidence="3">M-15738</strain>
        <tissue evidence="3">Blood</tissue>
    </source>
</reference>
<accession>A0AAV6GR52</accession>
<dbReference type="Proteomes" id="UP000823561">
    <property type="component" value="Chromosome 7"/>
</dbReference>
<feature type="region of interest" description="Disordered" evidence="1">
    <location>
        <begin position="155"/>
        <end position="222"/>
    </location>
</feature>
<gene>
    <name evidence="3" type="ORF">AALO_G00090220</name>
</gene>
<feature type="domain" description="SEA" evidence="2">
    <location>
        <begin position="320"/>
        <end position="431"/>
    </location>
</feature>
<evidence type="ECO:0000256" key="1">
    <source>
        <dbReference type="SAM" id="MobiDB-lite"/>
    </source>
</evidence>
<sequence length="472" mass="51299">MEPVYRAAYSTFIGLTVNSFSAGSVVADTDLLFSSCSSTPSTDSISTTIQTAISGGSLSLNIISFRVNSAPTVVLQVVLTIVYTEALSNPQSQEFQQEQAAQVIAVPAKDIGKCLRWIKLCGRPHQQLNVNKLRNHGTAKHFYVCSNFHFVEGKPTQDHPDPLPASPFDRPSSVRRPPKLRKEPRKSATAETMSVIMEHQGPTPHTLDRTPHTLDPAPLTQDLTPHTQDDDGSGLLDMLALAAENDTLKMQCDAIYRTQYGTLFVRTIVVAFRPSSRNRVDDVETVPDSADIANTLKEAVSDPTSNYTLPVNVDSIMVTSAPRTASNVQFATNDTFNTALSNSSSTAFKDRASLIKQQLEPFFIEDFTPLFISLNAKSFSRGSIIHESDLTFTANVTLPSSTAIYNTMLRAAQSGNLTFTITTLNGTAVSSAVVSAVWPASSAPGAWWSSLYWCSCSGWLSDLSIIEVSNDM</sequence>